<feature type="transmembrane region" description="Helical" evidence="2">
    <location>
        <begin position="225"/>
        <end position="243"/>
    </location>
</feature>
<accession>A0A9N9RV36</accession>
<keyword evidence="2" id="KW-1133">Transmembrane helix</keyword>
<dbReference type="InterPro" id="IPR011701">
    <property type="entry name" value="MFS"/>
</dbReference>
<gene>
    <name evidence="4" type="ORF">CHIRRI_LOCUS7200</name>
</gene>
<dbReference type="SUPFAM" id="SSF103473">
    <property type="entry name" value="MFS general substrate transporter"/>
    <property type="match status" value="1"/>
</dbReference>
<comment type="subcellular location">
    <subcellularLocation>
        <location evidence="1">Membrane</location>
        <topology evidence="1">Multi-pass membrane protein</topology>
    </subcellularLocation>
</comment>
<dbReference type="InterPro" id="IPR050327">
    <property type="entry name" value="Proton-linked_MCT"/>
</dbReference>
<proteinExistence type="predicted"/>
<dbReference type="FunFam" id="1.20.1250.20:FF:000413">
    <property type="entry name" value="Karmoisin, isoform B"/>
    <property type="match status" value="1"/>
</dbReference>
<feature type="transmembrane region" description="Helical" evidence="2">
    <location>
        <begin position="193"/>
        <end position="213"/>
    </location>
</feature>
<keyword evidence="2" id="KW-0472">Membrane</keyword>
<feature type="domain" description="Major facilitator superfamily (MFS) profile" evidence="3">
    <location>
        <begin position="55"/>
        <end position="459"/>
    </location>
</feature>
<feature type="transmembrane region" description="Helical" evidence="2">
    <location>
        <begin position="280"/>
        <end position="296"/>
    </location>
</feature>
<evidence type="ECO:0000256" key="1">
    <source>
        <dbReference type="ARBA" id="ARBA00004141"/>
    </source>
</evidence>
<evidence type="ECO:0000313" key="4">
    <source>
        <dbReference type="EMBL" id="CAG9804309.1"/>
    </source>
</evidence>
<reference evidence="4" key="1">
    <citation type="submission" date="2022-01" db="EMBL/GenBank/DDBJ databases">
        <authorList>
            <person name="King R."/>
        </authorList>
    </citation>
    <scope>NUCLEOTIDE SEQUENCE</scope>
</reference>
<name>A0A9N9RV36_9DIPT</name>
<feature type="transmembrane region" description="Helical" evidence="2">
    <location>
        <begin position="316"/>
        <end position="332"/>
    </location>
</feature>
<dbReference type="PANTHER" id="PTHR11360:SF312">
    <property type="entry name" value="KARMOISIN, ISOFORM B"/>
    <property type="match status" value="1"/>
</dbReference>
<feature type="transmembrane region" description="Helical" evidence="2">
    <location>
        <begin position="344"/>
        <end position="363"/>
    </location>
</feature>
<evidence type="ECO:0000313" key="5">
    <source>
        <dbReference type="Proteomes" id="UP001153620"/>
    </source>
</evidence>
<organism evidence="4 5">
    <name type="scientific">Chironomus riparius</name>
    <dbReference type="NCBI Taxonomy" id="315576"/>
    <lineage>
        <taxon>Eukaryota</taxon>
        <taxon>Metazoa</taxon>
        <taxon>Ecdysozoa</taxon>
        <taxon>Arthropoda</taxon>
        <taxon>Hexapoda</taxon>
        <taxon>Insecta</taxon>
        <taxon>Pterygota</taxon>
        <taxon>Neoptera</taxon>
        <taxon>Endopterygota</taxon>
        <taxon>Diptera</taxon>
        <taxon>Nematocera</taxon>
        <taxon>Chironomoidea</taxon>
        <taxon>Chironomidae</taxon>
        <taxon>Chironominae</taxon>
        <taxon>Chironomus</taxon>
    </lineage>
</organism>
<dbReference type="Gene3D" id="1.20.1250.20">
    <property type="entry name" value="MFS general substrate transporter like domains"/>
    <property type="match status" value="2"/>
</dbReference>
<evidence type="ECO:0000256" key="2">
    <source>
        <dbReference type="SAM" id="Phobius"/>
    </source>
</evidence>
<feature type="transmembrane region" description="Helical" evidence="2">
    <location>
        <begin position="99"/>
        <end position="121"/>
    </location>
</feature>
<keyword evidence="5" id="KW-1185">Reference proteome</keyword>
<dbReference type="Proteomes" id="UP001153620">
    <property type="component" value="Chromosome 2"/>
</dbReference>
<protein>
    <recommendedName>
        <fullName evidence="3">Major facilitator superfamily (MFS) profile domain-containing protein</fullName>
    </recommendedName>
</protein>
<feature type="transmembrane region" description="Helical" evidence="2">
    <location>
        <begin position="435"/>
        <end position="457"/>
    </location>
</feature>
<dbReference type="InterPro" id="IPR036259">
    <property type="entry name" value="MFS_trans_sf"/>
</dbReference>
<reference evidence="4" key="2">
    <citation type="submission" date="2022-10" db="EMBL/GenBank/DDBJ databases">
        <authorList>
            <consortium name="ENA_rothamsted_submissions"/>
            <consortium name="culmorum"/>
            <person name="King R."/>
        </authorList>
    </citation>
    <scope>NUCLEOTIDE SEQUENCE</scope>
</reference>
<evidence type="ECO:0000259" key="3">
    <source>
        <dbReference type="PROSITE" id="PS50850"/>
    </source>
</evidence>
<dbReference type="OrthoDB" id="6499973at2759"/>
<sequence length="530" mass="58568">MTFENNLESLISHKDNNNVNNHVVIVPANADKEVNNVLKNESADVYEPPDGSFRGYAVMISAFMCNGILFGIINTYSVIYLSLQRQLKESGDELASSKASLVGSLTIGATFFFSPVSGILVDKLGLRTTTFLGGILTTTGMFISSLHINTPFEPEKVSILYVSYGLMFGTGAALAYTPTLAILGHYFKKKMGIVNGFVTAGSSVFTFLMPPFLTEIEQQYGLKNCLRTMMVMSSFIILFSIIYKPLQPPPPKKPEKINKSRCYNVTRSIINFDNWKRKKYVVWAISIPVALFGYFVPYVHIGKFIEEKFPENNKNLPLMCIGIASGIGRLVFGYISDLPRVDRILLQQISFYFIGLMTIFVPLTSNYNLLLLAVLALGIFDGCFISLLGPIAYDFCGSHGAAQAIGFLLGLCSFGLTIGPPLAGELYDSTQSYTLPFIIAGIPPIIGATLMFVIRCVQNERKPTKESKEAQPLQPMPQIAWSKEKIIQKGNDERRATLAAPGTPLLKSYPISILVLQSNDGTRKYSYSYM</sequence>
<dbReference type="Pfam" id="PF07690">
    <property type="entry name" value="MFS_1"/>
    <property type="match status" value="1"/>
</dbReference>
<feature type="transmembrane region" description="Helical" evidence="2">
    <location>
        <begin position="160"/>
        <end position="181"/>
    </location>
</feature>
<feature type="transmembrane region" description="Helical" evidence="2">
    <location>
        <begin position="405"/>
        <end position="423"/>
    </location>
</feature>
<feature type="transmembrane region" description="Helical" evidence="2">
    <location>
        <begin position="128"/>
        <end position="148"/>
    </location>
</feature>
<dbReference type="InterPro" id="IPR020846">
    <property type="entry name" value="MFS_dom"/>
</dbReference>
<dbReference type="EMBL" id="OU895878">
    <property type="protein sequence ID" value="CAG9804309.1"/>
    <property type="molecule type" value="Genomic_DNA"/>
</dbReference>
<dbReference type="PANTHER" id="PTHR11360">
    <property type="entry name" value="MONOCARBOXYLATE TRANSPORTER"/>
    <property type="match status" value="1"/>
</dbReference>
<feature type="transmembrane region" description="Helical" evidence="2">
    <location>
        <begin position="369"/>
        <end position="393"/>
    </location>
</feature>
<keyword evidence="2" id="KW-0812">Transmembrane</keyword>
<feature type="transmembrane region" description="Helical" evidence="2">
    <location>
        <begin position="56"/>
        <end position="79"/>
    </location>
</feature>
<dbReference type="GO" id="GO:0016020">
    <property type="term" value="C:membrane"/>
    <property type="evidence" value="ECO:0007669"/>
    <property type="project" value="UniProtKB-SubCell"/>
</dbReference>
<dbReference type="GO" id="GO:0022857">
    <property type="term" value="F:transmembrane transporter activity"/>
    <property type="evidence" value="ECO:0007669"/>
    <property type="project" value="InterPro"/>
</dbReference>
<dbReference type="PROSITE" id="PS50850">
    <property type="entry name" value="MFS"/>
    <property type="match status" value="1"/>
</dbReference>
<dbReference type="AlphaFoldDB" id="A0A9N9RV36"/>